<keyword evidence="6" id="KW-1185">Reference proteome</keyword>
<dbReference type="InterPro" id="IPR018062">
    <property type="entry name" value="HTH_AraC-typ_CS"/>
</dbReference>
<dbReference type="Pfam" id="PF01965">
    <property type="entry name" value="DJ-1_PfpI"/>
    <property type="match status" value="1"/>
</dbReference>
<dbReference type="GO" id="GO:0043565">
    <property type="term" value="F:sequence-specific DNA binding"/>
    <property type="evidence" value="ECO:0007669"/>
    <property type="project" value="InterPro"/>
</dbReference>
<dbReference type="InterPro" id="IPR052158">
    <property type="entry name" value="INH-QAR"/>
</dbReference>
<dbReference type="SMART" id="SM00342">
    <property type="entry name" value="HTH_ARAC"/>
    <property type="match status" value="1"/>
</dbReference>
<dbReference type="InterPro" id="IPR029062">
    <property type="entry name" value="Class_I_gatase-like"/>
</dbReference>
<sequence length="324" mass="35787">MTLLCEHTVAIVAYNNISLFHLSIPCSIFGEDLDRVDARPYKVTVCTETVGLVPTLSGFPIEIKQDLSILETADTVIVPAWCDPDIPASTALLNALRRAHARGARMVGLCLGAFVLAEAGILDGKTASTHWVWANDFAQKYPKVNFDNDVLYIDEGNVFTSAGAAAAIDCCLHLLRRDHGADIANSVARRMVVAPHRSGGQVQYIEKPIPRHIDSNRLEPAITWALKNLTKPLTIDELASKANMSRRNFSRLFKKAMGTTFTQWLLSQRLTIAQQLLETSNHNIDRIANQSGFSSSVSFRQQFLAAFSISPSAYRKQFKSSEPQ</sequence>
<dbReference type="GO" id="GO:0003700">
    <property type="term" value="F:DNA-binding transcription factor activity"/>
    <property type="evidence" value="ECO:0007669"/>
    <property type="project" value="InterPro"/>
</dbReference>
<dbReference type="Gene3D" id="3.40.50.880">
    <property type="match status" value="1"/>
</dbReference>
<keyword evidence="1" id="KW-0805">Transcription regulation</keyword>
<keyword evidence="3" id="KW-0804">Transcription</keyword>
<organism evidence="5 6">
    <name type="scientific">Pseudoalteromonas haloplanktis</name>
    <name type="common">Alteromonas haloplanktis</name>
    <dbReference type="NCBI Taxonomy" id="228"/>
    <lineage>
        <taxon>Bacteria</taxon>
        <taxon>Pseudomonadati</taxon>
        <taxon>Pseudomonadota</taxon>
        <taxon>Gammaproteobacteria</taxon>
        <taxon>Alteromonadales</taxon>
        <taxon>Pseudoalteromonadaceae</taxon>
        <taxon>Pseudoalteromonas</taxon>
    </lineage>
</organism>
<evidence type="ECO:0000256" key="2">
    <source>
        <dbReference type="ARBA" id="ARBA00023125"/>
    </source>
</evidence>
<dbReference type="Gene3D" id="1.10.10.60">
    <property type="entry name" value="Homeodomain-like"/>
    <property type="match status" value="2"/>
</dbReference>
<dbReference type="PROSITE" id="PS01124">
    <property type="entry name" value="HTH_ARAC_FAMILY_2"/>
    <property type="match status" value="1"/>
</dbReference>
<dbReference type="PANTHER" id="PTHR43130:SF3">
    <property type="entry name" value="HTH-TYPE TRANSCRIPTIONAL REGULATOR RV1931C"/>
    <property type="match status" value="1"/>
</dbReference>
<dbReference type="EMBL" id="CAMAPB010000041">
    <property type="protein sequence ID" value="CAH9062226.1"/>
    <property type="molecule type" value="Genomic_DNA"/>
</dbReference>
<evidence type="ECO:0000313" key="6">
    <source>
        <dbReference type="Proteomes" id="UP001152447"/>
    </source>
</evidence>
<dbReference type="PROSITE" id="PS00041">
    <property type="entry name" value="HTH_ARAC_FAMILY_1"/>
    <property type="match status" value="1"/>
</dbReference>
<dbReference type="RefSeq" id="WP_138560743.1">
    <property type="nucleotide sequence ID" value="NZ_CAMAPB010000041.1"/>
</dbReference>
<dbReference type="Proteomes" id="UP001152447">
    <property type="component" value="Unassembled WGS sequence"/>
</dbReference>
<dbReference type="AlphaFoldDB" id="A0A9W4VTQ8"/>
<keyword evidence="2" id="KW-0238">DNA-binding</keyword>
<dbReference type="InterPro" id="IPR018060">
    <property type="entry name" value="HTH_AraC"/>
</dbReference>
<dbReference type="InterPro" id="IPR002818">
    <property type="entry name" value="DJ-1/PfpI"/>
</dbReference>
<proteinExistence type="predicted"/>
<feature type="domain" description="HTH araC/xylS-type" evidence="4">
    <location>
        <begin position="219"/>
        <end position="317"/>
    </location>
</feature>
<dbReference type="SUPFAM" id="SSF52317">
    <property type="entry name" value="Class I glutamine amidotransferase-like"/>
    <property type="match status" value="1"/>
</dbReference>
<evidence type="ECO:0000256" key="3">
    <source>
        <dbReference type="ARBA" id="ARBA00023163"/>
    </source>
</evidence>
<dbReference type="SUPFAM" id="SSF46689">
    <property type="entry name" value="Homeodomain-like"/>
    <property type="match status" value="2"/>
</dbReference>
<reference evidence="5" key="1">
    <citation type="submission" date="2022-07" db="EMBL/GenBank/DDBJ databases">
        <authorList>
            <person name="Criscuolo A."/>
        </authorList>
    </citation>
    <scope>NUCLEOTIDE SEQUENCE</scope>
    <source>
        <strain evidence="5">CIP103197</strain>
    </source>
</reference>
<evidence type="ECO:0000313" key="5">
    <source>
        <dbReference type="EMBL" id="CAH9062226.1"/>
    </source>
</evidence>
<accession>A0A9W4VTQ8</accession>
<dbReference type="Pfam" id="PF12833">
    <property type="entry name" value="HTH_18"/>
    <property type="match status" value="1"/>
</dbReference>
<comment type="caution">
    <text evidence="5">The sequence shown here is derived from an EMBL/GenBank/DDBJ whole genome shotgun (WGS) entry which is preliminary data.</text>
</comment>
<evidence type="ECO:0000259" key="4">
    <source>
        <dbReference type="PROSITE" id="PS01124"/>
    </source>
</evidence>
<name>A0A9W4VTQ8_PSEHA</name>
<dbReference type="PANTHER" id="PTHR43130">
    <property type="entry name" value="ARAC-FAMILY TRANSCRIPTIONAL REGULATOR"/>
    <property type="match status" value="1"/>
</dbReference>
<protein>
    <submittedName>
        <fullName evidence="5">HTH-type transcriptional regulator CdhR</fullName>
    </submittedName>
</protein>
<evidence type="ECO:0000256" key="1">
    <source>
        <dbReference type="ARBA" id="ARBA00023015"/>
    </source>
</evidence>
<gene>
    <name evidence="5" type="primary">cdhR_1</name>
    <name evidence="5" type="ORF">PSEHALCIP103_02659</name>
</gene>
<dbReference type="InterPro" id="IPR009057">
    <property type="entry name" value="Homeodomain-like_sf"/>
</dbReference>
<dbReference type="CDD" id="cd03137">
    <property type="entry name" value="GATase1_AraC_1"/>
    <property type="match status" value="1"/>
</dbReference>